<reference evidence="1 2" key="1">
    <citation type="submission" date="2019-08" db="EMBL/GenBank/DDBJ databases">
        <authorList>
            <person name="Peeters C."/>
        </authorList>
    </citation>
    <scope>NUCLEOTIDE SEQUENCE [LARGE SCALE GENOMIC DNA]</scope>
    <source>
        <strain evidence="1 2">LMG 31107</strain>
    </source>
</reference>
<proteinExistence type="predicted"/>
<gene>
    <name evidence="1" type="ORF">PCE31107_02717</name>
</gene>
<dbReference type="EMBL" id="CABPRY010000005">
    <property type="protein sequence ID" value="VVE12517.1"/>
    <property type="molecule type" value="Genomic_DNA"/>
</dbReference>
<dbReference type="Proteomes" id="UP000396788">
    <property type="component" value="Unassembled WGS sequence"/>
</dbReference>
<accession>A0A5E4VJP4</accession>
<organism evidence="1 2">
    <name type="scientific">Pandoraea cepalis</name>
    <dbReference type="NCBI Taxonomy" id="2508294"/>
    <lineage>
        <taxon>Bacteria</taxon>
        <taxon>Pseudomonadati</taxon>
        <taxon>Pseudomonadota</taxon>
        <taxon>Betaproteobacteria</taxon>
        <taxon>Burkholderiales</taxon>
        <taxon>Burkholderiaceae</taxon>
        <taxon>Pandoraea</taxon>
    </lineage>
</organism>
<sequence>MNLAALTTEFIIAGVPSLAFQQLPNIPAYASTLKTFRRTAKTFVSYDRRNECGPNVCRRQLDDMHGAQPTDGTIYDII</sequence>
<evidence type="ECO:0000313" key="1">
    <source>
        <dbReference type="EMBL" id="VVE12517.1"/>
    </source>
</evidence>
<protein>
    <submittedName>
        <fullName evidence="1">Uncharacterized protein</fullName>
    </submittedName>
</protein>
<dbReference type="AlphaFoldDB" id="A0A5E4VJP4"/>
<evidence type="ECO:0000313" key="2">
    <source>
        <dbReference type="Proteomes" id="UP000396788"/>
    </source>
</evidence>
<name>A0A5E4VJP4_9BURK</name>